<name>A0A9P5TMV1_GYMJU</name>
<reference evidence="2" key="1">
    <citation type="submission" date="2020-11" db="EMBL/GenBank/DDBJ databases">
        <authorList>
            <consortium name="DOE Joint Genome Institute"/>
            <person name="Ahrendt S."/>
            <person name="Riley R."/>
            <person name="Andreopoulos W."/>
            <person name="LaButti K."/>
            <person name="Pangilinan J."/>
            <person name="Ruiz-duenas F.J."/>
            <person name="Barrasa J.M."/>
            <person name="Sanchez-Garcia M."/>
            <person name="Camarero S."/>
            <person name="Miyauchi S."/>
            <person name="Serrano A."/>
            <person name="Linde D."/>
            <person name="Babiker R."/>
            <person name="Drula E."/>
            <person name="Ayuso-Fernandez I."/>
            <person name="Pacheco R."/>
            <person name="Padilla G."/>
            <person name="Ferreira P."/>
            <person name="Barriuso J."/>
            <person name="Kellner H."/>
            <person name="Castanera R."/>
            <person name="Alfaro M."/>
            <person name="Ramirez L."/>
            <person name="Pisabarro A.G."/>
            <person name="Kuo A."/>
            <person name="Tritt A."/>
            <person name="Lipzen A."/>
            <person name="He G."/>
            <person name="Yan M."/>
            <person name="Ng V."/>
            <person name="Cullen D."/>
            <person name="Martin F."/>
            <person name="Rosso M.-N."/>
            <person name="Henrissat B."/>
            <person name="Hibbett D."/>
            <person name="Martinez A.T."/>
            <person name="Grigoriev I.V."/>
        </authorList>
    </citation>
    <scope>NUCLEOTIDE SEQUENCE</scope>
    <source>
        <strain evidence="2">AH 44721</strain>
    </source>
</reference>
<dbReference type="Pfam" id="PF00106">
    <property type="entry name" value="adh_short"/>
    <property type="match status" value="1"/>
</dbReference>
<dbReference type="GO" id="GO:0005737">
    <property type="term" value="C:cytoplasm"/>
    <property type="evidence" value="ECO:0007669"/>
    <property type="project" value="TreeGrafter"/>
</dbReference>
<dbReference type="Gene3D" id="3.40.50.720">
    <property type="entry name" value="NAD(P)-binding Rossmann-like Domain"/>
    <property type="match status" value="1"/>
</dbReference>
<dbReference type="OrthoDB" id="5296at2759"/>
<dbReference type="InterPro" id="IPR002347">
    <property type="entry name" value="SDR_fam"/>
</dbReference>
<dbReference type="EMBL" id="JADNYJ010000040">
    <property type="protein sequence ID" value="KAF8901737.1"/>
    <property type="molecule type" value="Genomic_DNA"/>
</dbReference>
<organism evidence="2 3">
    <name type="scientific">Gymnopilus junonius</name>
    <name type="common">Spectacular rustgill mushroom</name>
    <name type="synonym">Gymnopilus spectabilis subsp. junonius</name>
    <dbReference type="NCBI Taxonomy" id="109634"/>
    <lineage>
        <taxon>Eukaryota</taxon>
        <taxon>Fungi</taxon>
        <taxon>Dikarya</taxon>
        <taxon>Basidiomycota</taxon>
        <taxon>Agaricomycotina</taxon>
        <taxon>Agaricomycetes</taxon>
        <taxon>Agaricomycetidae</taxon>
        <taxon>Agaricales</taxon>
        <taxon>Agaricineae</taxon>
        <taxon>Hymenogastraceae</taxon>
        <taxon>Gymnopilus</taxon>
    </lineage>
</organism>
<dbReference type="PANTHER" id="PTHR43544:SF12">
    <property type="entry name" value="NAD(P)-BINDING ROSSMANN-FOLD SUPERFAMILY PROTEIN"/>
    <property type="match status" value="1"/>
</dbReference>
<sequence length="181" mass="20410">MSLEMNGCNSSYIHTAFITGGVLVPERKPSELDWDSIKATFQINVISHMLLIKHFSRFLPDRSHKDIDSFARWIHVSARVGSIADNKLGGWYSYRSSKAALNQVIKTFDLHLEQQNIQAISVGVHPGTVKTDLSHAFWHSTPHGNLFEPDFAASKLADIAQNLSIDQRGKIWDWAGKEVPW</sequence>
<dbReference type="PANTHER" id="PTHR43544">
    <property type="entry name" value="SHORT-CHAIN DEHYDROGENASE/REDUCTASE"/>
    <property type="match status" value="1"/>
</dbReference>
<dbReference type="InterPro" id="IPR051468">
    <property type="entry name" value="Fungal_SecMetab_SDRs"/>
</dbReference>
<dbReference type="AlphaFoldDB" id="A0A9P5TMV1"/>
<dbReference type="SUPFAM" id="SSF51735">
    <property type="entry name" value="NAD(P)-binding Rossmann-fold domains"/>
    <property type="match status" value="1"/>
</dbReference>
<evidence type="ECO:0000256" key="1">
    <source>
        <dbReference type="ARBA" id="ARBA00006484"/>
    </source>
</evidence>
<dbReference type="Proteomes" id="UP000724874">
    <property type="component" value="Unassembled WGS sequence"/>
</dbReference>
<gene>
    <name evidence="2" type="ORF">CPB84DRAFT_1777311</name>
</gene>
<accession>A0A9P5TMV1</accession>
<protein>
    <recommendedName>
        <fullName evidence="4">C-factor</fullName>
    </recommendedName>
</protein>
<comment type="caution">
    <text evidence="2">The sequence shown here is derived from an EMBL/GenBank/DDBJ whole genome shotgun (WGS) entry which is preliminary data.</text>
</comment>
<dbReference type="InterPro" id="IPR036291">
    <property type="entry name" value="NAD(P)-bd_dom_sf"/>
</dbReference>
<proteinExistence type="inferred from homology"/>
<dbReference type="GO" id="GO:0016491">
    <property type="term" value="F:oxidoreductase activity"/>
    <property type="evidence" value="ECO:0007669"/>
    <property type="project" value="TreeGrafter"/>
</dbReference>
<keyword evidence="3" id="KW-1185">Reference proteome</keyword>
<evidence type="ECO:0000313" key="2">
    <source>
        <dbReference type="EMBL" id="KAF8901737.1"/>
    </source>
</evidence>
<comment type="similarity">
    <text evidence="1">Belongs to the short-chain dehydrogenases/reductases (SDR) family.</text>
</comment>
<evidence type="ECO:0000313" key="3">
    <source>
        <dbReference type="Proteomes" id="UP000724874"/>
    </source>
</evidence>
<evidence type="ECO:0008006" key="4">
    <source>
        <dbReference type="Google" id="ProtNLM"/>
    </source>
</evidence>